<organism evidence="10 11">
    <name type="scientific">Candida boidinii</name>
    <name type="common">Yeast</name>
    <dbReference type="NCBI Taxonomy" id="5477"/>
    <lineage>
        <taxon>Eukaryota</taxon>
        <taxon>Fungi</taxon>
        <taxon>Dikarya</taxon>
        <taxon>Ascomycota</taxon>
        <taxon>Saccharomycotina</taxon>
        <taxon>Pichiomycetes</taxon>
        <taxon>Pichiales</taxon>
        <taxon>Pichiaceae</taxon>
        <taxon>Ogataea</taxon>
        <taxon>Ogataea/Candida clade</taxon>
    </lineage>
</organism>
<evidence type="ECO:0000256" key="6">
    <source>
        <dbReference type="ARBA" id="ARBA00023242"/>
    </source>
</evidence>
<evidence type="ECO:0000256" key="2">
    <source>
        <dbReference type="ARBA" id="ARBA00022664"/>
    </source>
</evidence>
<dbReference type="InterPro" id="IPR000640">
    <property type="entry name" value="EFG_V-like"/>
</dbReference>
<dbReference type="EMBL" id="BSXN01000914">
    <property type="protein sequence ID" value="GME70532.1"/>
    <property type="molecule type" value="Genomic_DNA"/>
</dbReference>
<dbReference type="InterPro" id="IPR020568">
    <property type="entry name" value="Ribosomal_Su5_D2-typ_SF"/>
</dbReference>
<dbReference type="GO" id="GO:0071007">
    <property type="term" value="C:U2-type catalytic step 2 spliceosome"/>
    <property type="evidence" value="ECO:0007669"/>
    <property type="project" value="TreeGrafter"/>
</dbReference>
<dbReference type="SUPFAM" id="SSF50447">
    <property type="entry name" value="Translation proteins"/>
    <property type="match status" value="1"/>
</dbReference>
<dbReference type="GO" id="GO:0000398">
    <property type="term" value="P:mRNA splicing, via spliceosome"/>
    <property type="evidence" value="ECO:0007669"/>
    <property type="project" value="TreeGrafter"/>
</dbReference>
<dbReference type="Gene3D" id="3.40.50.300">
    <property type="entry name" value="P-loop containing nucleotide triphosphate hydrolases"/>
    <property type="match status" value="1"/>
</dbReference>
<dbReference type="Pfam" id="PF03764">
    <property type="entry name" value="EFG_IV"/>
    <property type="match status" value="1"/>
</dbReference>
<keyword evidence="3" id="KW-0547">Nucleotide-binding</keyword>
<dbReference type="Gene3D" id="2.40.30.10">
    <property type="entry name" value="Translation factors"/>
    <property type="match status" value="1"/>
</dbReference>
<proteinExistence type="predicted"/>
<dbReference type="AlphaFoldDB" id="A0A9W6WGM2"/>
<dbReference type="InterPro" id="IPR014721">
    <property type="entry name" value="Ribsml_uS5_D2-typ_fold_subgr"/>
</dbReference>
<dbReference type="SUPFAM" id="SSF52540">
    <property type="entry name" value="P-loop containing nucleoside triphosphate hydrolases"/>
    <property type="match status" value="1"/>
</dbReference>
<accession>A0A9W6WGM2</accession>
<dbReference type="InterPro" id="IPR005517">
    <property type="entry name" value="Transl_elong_EFG/EF2_IV"/>
</dbReference>
<evidence type="ECO:0000313" key="10">
    <source>
        <dbReference type="EMBL" id="GME70532.1"/>
    </source>
</evidence>
<dbReference type="CDD" id="cd01683">
    <property type="entry name" value="EF2_IV_snRNP"/>
    <property type="match status" value="1"/>
</dbReference>
<feature type="region of interest" description="Disordered" evidence="8">
    <location>
        <begin position="16"/>
        <end position="65"/>
    </location>
</feature>
<evidence type="ECO:0000256" key="1">
    <source>
        <dbReference type="ARBA" id="ARBA00004123"/>
    </source>
</evidence>
<dbReference type="Gene3D" id="3.30.70.240">
    <property type="match status" value="1"/>
</dbReference>
<evidence type="ECO:0000256" key="3">
    <source>
        <dbReference type="ARBA" id="ARBA00022741"/>
    </source>
</evidence>
<feature type="domain" description="Tr-type G" evidence="9">
    <location>
        <begin position="135"/>
        <end position="357"/>
    </location>
</feature>
<dbReference type="GO" id="GO:0046540">
    <property type="term" value="C:U4/U6 x U5 tri-snRNP complex"/>
    <property type="evidence" value="ECO:0007669"/>
    <property type="project" value="TreeGrafter"/>
</dbReference>
<dbReference type="Pfam" id="PF16004">
    <property type="entry name" value="EFTUD2"/>
    <property type="match status" value="1"/>
</dbReference>
<comment type="subcellular location">
    <subcellularLocation>
        <location evidence="1">Nucleus</location>
    </subcellularLocation>
</comment>
<dbReference type="Gene3D" id="3.30.230.10">
    <property type="match status" value="1"/>
</dbReference>
<evidence type="ECO:0000313" key="11">
    <source>
        <dbReference type="Proteomes" id="UP001165120"/>
    </source>
</evidence>
<dbReference type="GO" id="GO:0005525">
    <property type="term" value="F:GTP binding"/>
    <property type="evidence" value="ECO:0007669"/>
    <property type="project" value="UniProtKB-KW"/>
</dbReference>
<name>A0A9W6WGM2_CANBO</name>
<evidence type="ECO:0000256" key="8">
    <source>
        <dbReference type="SAM" id="MobiDB-lite"/>
    </source>
</evidence>
<dbReference type="Pfam" id="PF00679">
    <property type="entry name" value="EFG_C"/>
    <property type="match status" value="1"/>
</dbReference>
<dbReference type="FunFam" id="3.30.70.870:FF:000002">
    <property type="entry name" value="Translation elongation factor 2"/>
    <property type="match status" value="1"/>
</dbReference>
<dbReference type="CDD" id="cd04167">
    <property type="entry name" value="Snu114p"/>
    <property type="match status" value="1"/>
</dbReference>
<dbReference type="SUPFAM" id="SSF54211">
    <property type="entry name" value="Ribosomal protein S5 domain 2-like"/>
    <property type="match status" value="1"/>
</dbReference>
<dbReference type="PROSITE" id="PS51722">
    <property type="entry name" value="G_TR_2"/>
    <property type="match status" value="1"/>
</dbReference>
<protein>
    <submittedName>
        <fullName evidence="10">Unnamed protein product</fullName>
    </submittedName>
</protein>
<dbReference type="GO" id="GO:0000974">
    <property type="term" value="C:Prp19 complex"/>
    <property type="evidence" value="ECO:0007669"/>
    <property type="project" value="UniProtKB-ARBA"/>
</dbReference>
<dbReference type="GO" id="GO:0005682">
    <property type="term" value="C:U5 snRNP"/>
    <property type="evidence" value="ECO:0007669"/>
    <property type="project" value="UniProtKB-ARBA"/>
</dbReference>
<dbReference type="GO" id="GO:0005829">
    <property type="term" value="C:cytosol"/>
    <property type="evidence" value="ECO:0007669"/>
    <property type="project" value="TreeGrafter"/>
</dbReference>
<evidence type="ECO:0000256" key="4">
    <source>
        <dbReference type="ARBA" id="ARBA00023134"/>
    </source>
</evidence>
<dbReference type="InterPro" id="IPR035647">
    <property type="entry name" value="EFG_III/V"/>
</dbReference>
<dbReference type="PANTHER" id="PTHR42908:SF6">
    <property type="entry name" value="116 KDA U5 SMALL NUCLEAR RIBONUCLEOPROTEIN COMPONENT"/>
    <property type="match status" value="1"/>
</dbReference>
<keyword evidence="2" id="KW-0507">mRNA processing</keyword>
<dbReference type="Pfam" id="PF00009">
    <property type="entry name" value="GTP_EFTU"/>
    <property type="match status" value="1"/>
</dbReference>
<dbReference type="InterPro" id="IPR027417">
    <property type="entry name" value="P-loop_NTPase"/>
</dbReference>
<dbReference type="InterPro" id="IPR000795">
    <property type="entry name" value="T_Tr_GTP-bd_dom"/>
</dbReference>
<dbReference type="Proteomes" id="UP001165120">
    <property type="component" value="Unassembled WGS sequence"/>
</dbReference>
<dbReference type="GO" id="GO:0030623">
    <property type="term" value="F:U5 snRNA binding"/>
    <property type="evidence" value="ECO:0007669"/>
    <property type="project" value="TreeGrafter"/>
</dbReference>
<dbReference type="PANTHER" id="PTHR42908">
    <property type="entry name" value="TRANSLATION ELONGATION FACTOR-RELATED"/>
    <property type="match status" value="1"/>
</dbReference>
<dbReference type="InterPro" id="IPR009000">
    <property type="entry name" value="Transl_B-barrel_sf"/>
</dbReference>
<comment type="caution">
    <text evidence="10">The sequence shown here is derived from an EMBL/GenBank/DDBJ whole genome shotgun (WGS) entry which is preliminary data.</text>
</comment>
<feature type="compositionally biased region" description="Acidic residues" evidence="8">
    <location>
        <begin position="40"/>
        <end position="58"/>
    </location>
</feature>
<evidence type="ECO:0000259" key="9">
    <source>
        <dbReference type="PROSITE" id="PS51722"/>
    </source>
</evidence>
<dbReference type="SMART" id="SM00889">
    <property type="entry name" value="EFG_IV"/>
    <property type="match status" value="1"/>
</dbReference>
<dbReference type="FunFam" id="3.30.230.10:FF:000009">
    <property type="entry name" value="116 kDa U5 small nuclear ribonucleoprotein component"/>
    <property type="match status" value="1"/>
</dbReference>
<keyword evidence="4" id="KW-0342">GTP-binding</keyword>
<keyword evidence="6" id="KW-0539">Nucleus</keyword>
<keyword evidence="11" id="KW-1185">Reference proteome</keyword>
<sequence length="1004" mass="113700">MDDEDIYDEFGNLINPSVAQDDASSSDEDGDNFNFFGTNIDEDDQDGDSDEDHNEEEQLGTHSSLILHEEKKYFPSVEEVYGADVETVVATTDAMDISEPLVEPEIEKQAKIEEKELPQTTYSKQYMWEISKLPSKVRNVALVGSLHSGKTSLLDLFILETHDIKIRRDMKNYKPLRYTDNHTLEVQRGISIKSSTMSLLLPNLKENSLITNIIDCPGHVNFMDEMAVGVRSADSCVLVVDVVEGLTKGLEMSIEHAIRTNTTMTLVINKIDRLILELRLPPVDAYMKIRYVIKEINDYSNEILESASRDPVKIDRSKYRFSPERGNVCFSSAKLNFCFSLRSFAKLYIERQQISNEKLSIDDLARRLWGDIYLIDGKFTSKPANKVSSANKRSFVILILEPIYKLVTHSLTKEPKDLQSFLYKSLGISRIPSSVFKLDVEILLKEIFRSFLGKPSMAFTDMIENHSPSPYDNAENKLNDIIIDTKNTNANILSAIKNCDPDGPLIAYVTKLIDTQDASRFYAQVRVLSGTLKIGEDVRLLGESFSEDYDEDWKQQDIRKLYLSCGRYKIGVDKLYAGSVGLVAGYEIDKFITKTASLFDMSFELNQLSIFKPLDFINEPLFKVIIQPLNPFELSQLVEGLKKLNKSYSGCEVKVEEGGDHVIHGSGELYMDCVLHDLRKLYTDIEIKVSDPTTKFTETSIDMSNVKLTIESTNKRNRITIICEPIDSKIGEDIKNGKISILKNTRRQIAKFFKTNYNFDSLEARSILSFGPNDEDGSCLLVDDTIDGESDKERLHEFKDSIIQGFKWATREGPLCDETIRNVKFKILEIELADNYLDCNGAQLIQMTRNACYSSFMIGTPKLMEPIYQIDVTCYYNVVTKLNQLLDRRRGNILTSSPIAGTSLYKVVGLVPVIDSVGLETDIRLLTQGQAMCYLTFAKWQIVPGDPLDKDAFIPILRPAPIKSLARDFTLKTRKRKGIDGEPTLQKYVDSLTYTKLKDAGIIS</sequence>
<dbReference type="FunFam" id="3.30.70.240:FF:000022">
    <property type="entry name" value="U5 snRNP-specific protein"/>
    <property type="match status" value="1"/>
</dbReference>
<dbReference type="InterPro" id="IPR031950">
    <property type="entry name" value="EFTUD2_N"/>
</dbReference>
<dbReference type="SMART" id="SM00838">
    <property type="entry name" value="EFG_C"/>
    <property type="match status" value="1"/>
</dbReference>
<dbReference type="PRINTS" id="PR00315">
    <property type="entry name" value="ELONGATNFCT"/>
</dbReference>
<comment type="function">
    <text evidence="7">Component of the U5 snRNP complex required for pre-mRNA splicing. Binds GTP.</text>
</comment>
<dbReference type="InterPro" id="IPR044121">
    <property type="entry name" value="Snu114_GTP-bd"/>
</dbReference>
<dbReference type="FunFam" id="2.40.30.10:FF:000029">
    <property type="entry name" value="116 kDa U5 small nuclear ribonucleoprotein component"/>
    <property type="match status" value="1"/>
</dbReference>
<dbReference type="GO" id="GO:0003924">
    <property type="term" value="F:GTPase activity"/>
    <property type="evidence" value="ECO:0007669"/>
    <property type="project" value="InterPro"/>
</dbReference>
<dbReference type="SUPFAM" id="SSF54980">
    <property type="entry name" value="EF-G C-terminal domain-like"/>
    <property type="match status" value="2"/>
</dbReference>
<reference evidence="10" key="1">
    <citation type="submission" date="2023-04" db="EMBL/GenBank/DDBJ databases">
        <title>Candida boidinii NBRC 10035.</title>
        <authorList>
            <person name="Ichikawa N."/>
            <person name="Sato H."/>
            <person name="Tonouchi N."/>
        </authorList>
    </citation>
    <scope>NUCLEOTIDE SEQUENCE</scope>
    <source>
        <strain evidence="10">NBRC 10035</strain>
    </source>
</reference>
<evidence type="ECO:0000256" key="7">
    <source>
        <dbReference type="ARBA" id="ARBA00055641"/>
    </source>
</evidence>
<dbReference type="FunFam" id="3.40.50.300:FF:000646">
    <property type="entry name" value="U5 small nuclear ribonucleoprotein component"/>
    <property type="match status" value="1"/>
</dbReference>
<gene>
    <name evidence="10" type="ORF">Cboi02_000286900</name>
</gene>
<evidence type="ECO:0000256" key="5">
    <source>
        <dbReference type="ARBA" id="ARBA00023187"/>
    </source>
</evidence>
<dbReference type="Gene3D" id="3.30.70.870">
    <property type="entry name" value="Elongation Factor G (Translational Gtpase), domain 3"/>
    <property type="match status" value="1"/>
</dbReference>
<keyword evidence="5" id="KW-0508">mRNA splicing</keyword>